<dbReference type="AlphaFoldDB" id="A0A1E7KGL9"/>
<evidence type="ECO:0000313" key="2">
    <source>
        <dbReference type="Proteomes" id="UP000176101"/>
    </source>
</evidence>
<accession>A0A1E7KGL9</accession>
<evidence type="ECO:0008006" key="3">
    <source>
        <dbReference type="Google" id="ProtNLM"/>
    </source>
</evidence>
<name>A0A1E7KGL9_9ACTN</name>
<comment type="caution">
    <text evidence="1">The sequence shown here is derived from an EMBL/GenBank/DDBJ whole genome shotgun (WGS) entry which is preliminary data.</text>
</comment>
<proteinExistence type="predicted"/>
<protein>
    <recommendedName>
        <fullName evidence="3">DUF1963 domain-containing protein</fullName>
    </recommendedName>
</protein>
<evidence type="ECO:0000313" key="1">
    <source>
        <dbReference type="EMBL" id="OEV03092.1"/>
    </source>
</evidence>
<gene>
    <name evidence="1" type="ORF">AN216_13315</name>
</gene>
<organism evidence="1 2">
    <name type="scientific">Streptomyces oceani</name>
    <dbReference type="NCBI Taxonomy" id="1075402"/>
    <lineage>
        <taxon>Bacteria</taxon>
        <taxon>Bacillati</taxon>
        <taxon>Actinomycetota</taxon>
        <taxon>Actinomycetes</taxon>
        <taxon>Kitasatosporales</taxon>
        <taxon>Streptomycetaceae</taxon>
        <taxon>Streptomyces</taxon>
    </lineage>
</organism>
<keyword evidence="2" id="KW-1185">Reference proteome</keyword>
<dbReference type="EMBL" id="LJGU01000124">
    <property type="protein sequence ID" value="OEV03092.1"/>
    <property type="molecule type" value="Genomic_DNA"/>
</dbReference>
<dbReference type="RefSeq" id="WP_070196877.1">
    <property type="nucleotide sequence ID" value="NZ_LJGU01000124.1"/>
</dbReference>
<dbReference type="OrthoDB" id="5351532at2"/>
<sequence>MEHLWEVQAALENGTLAPLEAREELFRRLAKGSDRGVRAALEMLSESHNTGVRDYLTQYLELLPGARETKTQAARRLRHEPEGCGSAARLVPWLPEDLVRGFVEDYLELSGPGDDLLSVLYYIGLHFPELLRPVADRVDDGFTRGTLLSGAGDHVADRLLGTWRERRDQTALRDLAYLRTDRAREHVRSLRSEIEDPAEWETLLELAGELPDTGEPAGYRPTFRGFLVEAGASPHVVGSNTTSIVPSCRACQEPTTPLLRLSAASLPYELSADPEFFWYSCDCESSCSGDVSSLTARVGPDGPHSFEGPLRAADPEIRVTPGGELSMLLEELPNQIGESVPGAPGYTGHRVGGPPHWSEPGRHPTCPECAKVMPHLATMDSGRTPYGELTYDELLLCFWCDGCYVSSTVAQI</sequence>
<reference evidence="1 2" key="1">
    <citation type="journal article" date="2016" name="Front. Microbiol.">
        <title>Comparative Genomics Analysis of Streptomyces Species Reveals Their Adaptation to the Marine Environment and Their Diversity at the Genomic Level.</title>
        <authorList>
            <person name="Tian X."/>
            <person name="Zhang Z."/>
            <person name="Yang T."/>
            <person name="Chen M."/>
            <person name="Li J."/>
            <person name="Chen F."/>
            <person name="Yang J."/>
            <person name="Li W."/>
            <person name="Zhang B."/>
            <person name="Zhang Z."/>
            <person name="Wu J."/>
            <person name="Zhang C."/>
            <person name="Long L."/>
            <person name="Xiao J."/>
        </authorList>
    </citation>
    <scope>NUCLEOTIDE SEQUENCE [LARGE SCALE GENOMIC DNA]</scope>
    <source>
        <strain evidence="1 2">SCSIO 02100</strain>
    </source>
</reference>
<dbReference type="Proteomes" id="UP000176101">
    <property type="component" value="Unassembled WGS sequence"/>
</dbReference>